<evidence type="ECO:0000259" key="9">
    <source>
        <dbReference type="PROSITE" id="PS50110"/>
    </source>
</evidence>
<dbReference type="SMART" id="SM00862">
    <property type="entry name" value="Trans_reg_C"/>
    <property type="match status" value="1"/>
</dbReference>
<dbReference type="InterPro" id="IPR036388">
    <property type="entry name" value="WH-like_DNA-bd_sf"/>
</dbReference>
<keyword evidence="3" id="KW-0902">Two-component regulatory system</keyword>
<dbReference type="GO" id="GO:0000156">
    <property type="term" value="F:phosphorelay response regulator activity"/>
    <property type="evidence" value="ECO:0007669"/>
    <property type="project" value="TreeGrafter"/>
</dbReference>
<name>U1YC75_ANEAE</name>
<gene>
    <name evidence="11" type="ORF">HMPREF0083_02211</name>
</gene>
<evidence type="ECO:0000256" key="3">
    <source>
        <dbReference type="ARBA" id="ARBA00023012"/>
    </source>
</evidence>
<dbReference type="HOGENOM" id="CLU_000445_30_4_9"/>
<dbReference type="GO" id="GO:0032993">
    <property type="term" value="C:protein-DNA complex"/>
    <property type="evidence" value="ECO:0007669"/>
    <property type="project" value="TreeGrafter"/>
</dbReference>
<dbReference type="CDD" id="cd00383">
    <property type="entry name" value="trans_reg_C"/>
    <property type="match status" value="1"/>
</dbReference>
<dbReference type="Proteomes" id="UP000016511">
    <property type="component" value="Unassembled WGS sequence"/>
</dbReference>
<feature type="domain" description="OmpR/PhoB-type" evidence="10">
    <location>
        <begin position="210"/>
        <end position="309"/>
    </location>
</feature>
<keyword evidence="12" id="KW-1185">Reference proteome</keyword>
<protein>
    <submittedName>
        <fullName evidence="11">Alkaline phosphatase synthesis transcriptional regulatory protein PhoP family protein</fullName>
    </submittedName>
</protein>
<sequence>MYEYSNSKRKLNLHSALLVFILPNGLCVLFPPSSQPAYGCRLVSNFYPLVISFSLFHSKIEDTIIRFTHIKKGGLCLGNHPKKILIVEDESSIRRFISINLQRDSFTVIEAASGEEGLEKIKNEQPNLVVLDVMLPGIDGYEVCRRLREEFPHVAVIMLTARGQDMDKLMGLELGADDYIVKPFNPLELSARIRAVLRRMNQSSPSLKQEAILQCGPFQLDTHGHRFVKDDRNIELTPREFDLLKTFMKNIDKALTRDEILNMTWGVDFIGDPKTVDVHIRRLREKIEDTPSHPVHIETVWGYGYCFRKGQSNVRN</sequence>
<dbReference type="STRING" id="649747.HMPREF0083_02211"/>
<dbReference type="EMBL" id="AWSJ01000140">
    <property type="protein sequence ID" value="ERI09697.1"/>
    <property type="molecule type" value="Genomic_DNA"/>
</dbReference>
<dbReference type="FunFam" id="1.10.10.10:FF:000018">
    <property type="entry name" value="DNA-binding response regulator ResD"/>
    <property type="match status" value="1"/>
</dbReference>
<evidence type="ECO:0000256" key="2">
    <source>
        <dbReference type="ARBA" id="ARBA00022553"/>
    </source>
</evidence>
<dbReference type="GO" id="GO:0005829">
    <property type="term" value="C:cytosol"/>
    <property type="evidence" value="ECO:0007669"/>
    <property type="project" value="TreeGrafter"/>
</dbReference>
<keyword evidence="2 7" id="KW-0597">Phosphoprotein</keyword>
<evidence type="ECO:0000256" key="4">
    <source>
        <dbReference type="ARBA" id="ARBA00023015"/>
    </source>
</evidence>
<accession>U1YC75</accession>
<dbReference type="PROSITE" id="PS51755">
    <property type="entry name" value="OMPR_PHOB"/>
    <property type="match status" value="1"/>
</dbReference>
<evidence type="ECO:0000256" key="1">
    <source>
        <dbReference type="ARBA" id="ARBA00004496"/>
    </source>
</evidence>
<dbReference type="Gene3D" id="6.10.250.690">
    <property type="match status" value="1"/>
</dbReference>
<dbReference type="Gene3D" id="1.10.10.10">
    <property type="entry name" value="Winged helix-like DNA-binding domain superfamily/Winged helix DNA-binding domain"/>
    <property type="match status" value="1"/>
</dbReference>
<dbReference type="PROSITE" id="PS50110">
    <property type="entry name" value="RESPONSE_REGULATORY"/>
    <property type="match status" value="1"/>
</dbReference>
<dbReference type="PANTHER" id="PTHR48111:SF54">
    <property type="entry name" value="STAGE 0 SPORULATION PROTEIN A HOMOLOG"/>
    <property type="match status" value="1"/>
</dbReference>
<dbReference type="PANTHER" id="PTHR48111">
    <property type="entry name" value="REGULATOR OF RPOS"/>
    <property type="match status" value="1"/>
</dbReference>
<dbReference type="InterPro" id="IPR016032">
    <property type="entry name" value="Sig_transdc_resp-reg_C-effctor"/>
</dbReference>
<evidence type="ECO:0000256" key="8">
    <source>
        <dbReference type="PROSITE-ProRule" id="PRU01091"/>
    </source>
</evidence>
<comment type="caution">
    <text evidence="11">The sequence shown here is derived from an EMBL/GenBank/DDBJ whole genome shotgun (WGS) entry which is preliminary data.</text>
</comment>
<dbReference type="InterPro" id="IPR001789">
    <property type="entry name" value="Sig_transdc_resp-reg_receiver"/>
</dbReference>
<organism evidence="11 12">
    <name type="scientific">Aneurinibacillus aneurinilyticus ATCC 12856</name>
    <dbReference type="NCBI Taxonomy" id="649747"/>
    <lineage>
        <taxon>Bacteria</taxon>
        <taxon>Bacillati</taxon>
        <taxon>Bacillota</taxon>
        <taxon>Bacilli</taxon>
        <taxon>Bacillales</taxon>
        <taxon>Paenibacillaceae</taxon>
        <taxon>Aneurinibacillus group</taxon>
        <taxon>Aneurinibacillus</taxon>
    </lineage>
</organism>
<keyword evidence="5 8" id="KW-0238">DNA-binding</keyword>
<evidence type="ECO:0000259" key="10">
    <source>
        <dbReference type="PROSITE" id="PS51755"/>
    </source>
</evidence>
<dbReference type="Pfam" id="PF00486">
    <property type="entry name" value="Trans_reg_C"/>
    <property type="match status" value="1"/>
</dbReference>
<feature type="DNA-binding region" description="OmpR/PhoB-type" evidence="8">
    <location>
        <begin position="210"/>
        <end position="309"/>
    </location>
</feature>
<dbReference type="InterPro" id="IPR011006">
    <property type="entry name" value="CheY-like_superfamily"/>
</dbReference>
<evidence type="ECO:0000256" key="7">
    <source>
        <dbReference type="PROSITE-ProRule" id="PRU00169"/>
    </source>
</evidence>
<feature type="domain" description="Response regulatory" evidence="9">
    <location>
        <begin position="83"/>
        <end position="197"/>
    </location>
</feature>
<dbReference type="GO" id="GO:0000976">
    <property type="term" value="F:transcription cis-regulatory region binding"/>
    <property type="evidence" value="ECO:0007669"/>
    <property type="project" value="TreeGrafter"/>
</dbReference>
<dbReference type="InterPro" id="IPR039420">
    <property type="entry name" value="WalR-like"/>
</dbReference>
<dbReference type="Pfam" id="PF00072">
    <property type="entry name" value="Response_reg"/>
    <property type="match status" value="1"/>
</dbReference>
<dbReference type="SMART" id="SM00448">
    <property type="entry name" value="REC"/>
    <property type="match status" value="1"/>
</dbReference>
<dbReference type="GO" id="GO:0006355">
    <property type="term" value="P:regulation of DNA-templated transcription"/>
    <property type="evidence" value="ECO:0007669"/>
    <property type="project" value="InterPro"/>
</dbReference>
<evidence type="ECO:0000313" key="12">
    <source>
        <dbReference type="Proteomes" id="UP000016511"/>
    </source>
</evidence>
<keyword evidence="4" id="KW-0805">Transcription regulation</keyword>
<proteinExistence type="predicted"/>
<evidence type="ECO:0000256" key="5">
    <source>
        <dbReference type="ARBA" id="ARBA00023125"/>
    </source>
</evidence>
<feature type="modified residue" description="4-aspartylphosphate" evidence="7">
    <location>
        <position position="132"/>
    </location>
</feature>
<dbReference type="eggNOG" id="COG0745">
    <property type="taxonomic scope" value="Bacteria"/>
</dbReference>
<reference evidence="11 12" key="1">
    <citation type="submission" date="2013-08" db="EMBL/GenBank/DDBJ databases">
        <authorList>
            <person name="Weinstock G."/>
            <person name="Sodergren E."/>
            <person name="Wylie T."/>
            <person name="Fulton L."/>
            <person name="Fulton R."/>
            <person name="Fronick C."/>
            <person name="O'Laughlin M."/>
            <person name="Godfrey J."/>
            <person name="Miner T."/>
            <person name="Herter B."/>
            <person name="Appelbaum E."/>
            <person name="Cordes M."/>
            <person name="Lek S."/>
            <person name="Wollam A."/>
            <person name="Pepin K.H."/>
            <person name="Palsikar V.B."/>
            <person name="Mitreva M."/>
            <person name="Wilson R.K."/>
        </authorList>
    </citation>
    <scope>NUCLEOTIDE SEQUENCE [LARGE SCALE GENOMIC DNA]</scope>
    <source>
        <strain evidence="11 12">ATCC 12856</strain>
    </source>
</reference>
<dbReference type="AlphaFoldDB" id="U1YC75"/>
<dbReference type="SUPFAM" id="SSF46894">
    <property type="entry name" value="C-terminal effector domain of the bipartite response regulators"/>
    <property type="match status" value="1"/>
</dbReference>
<evidence type="ECO:0000313" key="11">
    <source>
        <dbReference type="EMBL" id="ERI09697.1"/>
    </source>
</evidence>
<dbReference type="InterPro" id="IPR001867">
    <property type="entry name" value="OmpR/PhoB-type_DNA-bd"/>
</dbReference>
<evidence type="ECO:0000256" key="6">
    <source>
        <dbReference type="ARBA" id="ARBA00023163"/>
    </source>
</evidence>
<dbReference type="SUPFAM" id="SSF52172">
    <property type="entry name" value="CheY-like"/>
    <property type="match status" value="1"/>
</dbReference>
<dbReference type="PATRIC" id="fig|649747.3.peg.2003"/>
<dbReference type="CDD" id="cd17574">
    <property type="entry name" value="REC_OmpR"/>
    <property type="match status" value="1"/>
</dbReference>
<dbReference type="FunFam" id="3.40.50.2300:FF:000001">
    <property type="entry name" value="DNA-binding response regulator PhoB"/>
    <property type="match status" value="1"/>
</dbReference>
<keyword evidence="6" id="KW-0804">Transcription</keyword>
<comment type="subcellular location">
    <subcellularLocation>
        <location evidence="1">Cytoplasm</location>
    </subcellularLocation>
</comment>
<dbReference type="Gene3D" id="3.40.50.2300">
    <property type="match status" value="1"/>
</dbReference>